<dbReference type="InterPro" id="IPR014790">
    <property type="entry name" value="MutL_C"/>
</dbReference>
<dbReference type="InterPro" id="IPR038973">
    <property type="entry name" value="MutL/Mlh/Pms-like"/>
</dbReference>
<evidence type="ECO:0000259" key="5">
    <source>
        <dbReference type="SMART" id="SM01340"/>
    </source>
</evidence>
<protein>
    <submittedName>
        <fullName evidence="6">Mismatch repair protein, putative</fullName>
    </submittedName>
</protein>
<keyword evidence="7" id="KW-1185">Reference proteome</keyword>
<dbReference type="PROSITE" id="PS00058">
    <property type="entry name" value="DNA_MISMATCH_REPAIR_1"/>
    <property type="match status" value="1"/>
</dbReference>
<dbReference type="GO" id="GO:0016887">
    <property type="term" value="F:ATP hydrolysis activity"/>
    <property type="evidence" value="ECO:0007669"/>
    <property type="project" value="InterPro"/>
</dbReference>
<dbReference type="GO" id="GO:0006298">
    <property type="term" value="P:mismatch repair"/>
    <property type="evidence" value="ECO:0007669"/>
    <property type="project" value="InterPro"/>
</dbReference>
<comment type="similarity">
    <text evidence="1">Belongs to the DNA mismatch repair MutL/HexB family.</text>
</comment>
<dbReference type="SUPFAM" id="SSF54211">
    <property type="entry name" value="Ribosomal protein S5 domain 2-like"/>
    <property type="match status" value="1"/>
</dbReference>
<dbReference type="Gene3D" id="3.30.1540.20">
    <property type="entry name" value="MutL, C-terminal domain, dimerisation subdomain"/>
    <property type="match status" value="1"/>
</dbReference>
<dbReference type="InterPro" id="IPR014721">
    <property type="entry name" value="Ribsml_uS5_D2-typ_fold_subgr"/>
</dbReference>
<dbReference type="InterPro" id="IPR014762">
    <property type="entry name" value="DNA_mismatch_repair_CS"/>
</dbReference>
<dbReference type="VEuPathDB" id="TriTrypDB:BSAL_88300"/>
<dbReference type="InterPro" id="IPR036890">
    <property type="entry name" value="HATPase_C_sf"/>
</dbReference>
<dbReference type="InterPro" id="IPR037198">
    <property type="entry name" value="MutL_C_sf"/>
</dbReference>
<evidence type="ECO:0000313" key="6">
    <source>
        <dbReference type="EMBL" id="CUG84070.1"/>
    </source>
</evidence>
<dbReference type="SUPFAM" id="SSF118116">
    <property type="entry name" value="DNA mismatch repair protein MutL"/>
    <property type="match status" value="1"/>
</dbReference>
<dbReference type="SMART" id="SM01340">
    <property type="entry name" value="DNA_mis_repair"/>
    <property type="match status" value="1"/>
</dbReference>
<reference evidence="7" key="1">
    <citation type="submission" date="2015-09" db="EMBL/GenBank/DDBJ databases">
        <authorList>
            <consortium name="Pathogen Informatics"/>
        </authorList>
    </citation>
    <scope>NUCLEOTIDE SEQUENCE [LARGE SCALE GENOMIC DNA]</scope>
    <source>
        <strain evidence="7">Lake Konstanz</strain>
    </source>
</reference>
<evidence type="ECO:0000256" key="3">
    <source>
        <dbReference type="SAM" id="MobiDB-lite"/>
    </source>
</evidence>
<dbReference type="EMBL" id="CYKH01001110">
    <property type="protein sequence ID" value="CUG84070.1"/>
    <property type="molecule type" value="Genomic_DNA"/>
</dbReference>
<feature type="compositionally biased region" description="Polar residues" evidence="3">
    <location>
        <begin position="13"/>
        <end position="22"/>
    </location>
</feature>
<dbReference type="SUPFAM" id="SSF55874">
    <property type="entry name" value="ATPase domain of HSP90 chaperone/DNA topoisomerase II/histidine kinase"/>
    <property type="match status" value="1"/>
</dbReference>
<feature type="compositionally biased region" description="Low complexity" evidence="3">
    <location>
        <begin position="443"/>
        <end position="455"/>
    </location>
</feature>
<dbReference type="GO" id="GO:0140664">
    <property type="term" value="F:ATP-dependent DNA damage sensor activity"/>
    <property type="evidence" value="ECO:0007669"/>
    <property type="project" value="InterPro"/>
</dbReference>
<feature type="region of interest" description="Disordered" evidence="3">
    <location>
        <begin position="1"/>
        <end position="32"/>
    </location>
</feature>
<sequence>MSKRVSSKRRRPTTQPSSSGETASVDDDGGVEASSVDSLGFRGEALHSLAQLSDLVIDTMSMSATSGVTLTHSVETNTTTVSASVTRTSHGTTVSSSNLFARFPVRRGELQRTKKKQLQDTIQLIKQYALSRPDVKLILQHRLDAADGAVVTLVSTSGSGDLQRSLGEAYGGRIVGSMMHVHWASLPHCEVSGYIAPVGGGRTTSDMQVFALDGRVVDLPKLAKTLHDTFLEAHPNAAQRTCPAYFLSLKTDGTAAYDVNLAPNKRRVLLQLEREWVEALRREALRMFKTSTDAMEITAATKNAVARDLARADERRLSLTLTPVSATSHAQVILSADRRSGSDSLQPSGSLRKRERDDGAPLGLGMSLPPDRRLLLDDDDDRDVEVTSNSVVDTGAEEEGDEQMIVTDEGLLDYYLHRRTARFESRFPDLSSLPASMVTEGASQSVESVEQSSGNKKNKTTTKGGNKPKKISKSINAQTDDELNQMLHKTDFEKMEIHGQFNHGFIVASLGEDLYIIDQHASDEKFNYEQLCQKYVARPQPLVKPIRVAMEADEALLALERAAELRAHGFIVQRPPDHDGAPGGSNNLAVTVASVPILPYDTVVPQDVCELTAQLLQYQSIVRPLKAVWHSMATKACRSSIMIGAVLNDKMMRTIVDHLGTLDQPWNCPHGRPTLRYLGSLATFRDDHQRID</sequence>
<dbReference type="Gene3D" id="3.30.565.10">
    <property type="entry name" value="Histidine kinase-like ATPase, C-terminal domain"/>
    <property type="match status" value="1"/>
</dbReference>
<feature type="domain" description="MutL C-terminal dimerisation" evidence="4">
    <location>
        <begin position="497"/>
        <end position="647"/>
    </location>
</feature>
<gene>
    <name evidence="6" type="ORF">BSAL_88300</name>
</gene>
<feature type="domain" description="DNA mismatch repair protein S5" evidence="5">
    <location>
        <begin position="166"/>
        <end position="289"/>
    </location>
</feature>
<dbReference type="Proteomes" id="UP000051952">
    <property type="component" value="Unassembled WGS sequence"/>
</dbReference>
<dbReference type="GO" id="GO:0005524">
    <property type="term" value="F:ATP binding"/>
    <property type="evidence" value="ECO:0007669"/>
    <property type="project" value="InterPro"/>
</dbReference>
<dbReference type="Pfam" id="PF01119">
    <property type="entry name" value="DNA_mis_repair"/>
    <property type="match status" value="1"/>
</dbReference>
<dbReference type="Gene3D" id="3.30.230.10">
    <property type="match status" value="1"/>
</dbReference>
<dbReference type="InterPro" id="IPR013507">
    <property type="entry name" value="DNA_mismatch_S5_2-like"/>
</dbReference>
<dbReference type="PANTHER" id="PTHR10073:SF55">
    <property type="entry name" value="REPAIR PROTEIN PMS1, PUTATIVE-RELATED"/>
    <property type="match status" value="1"/>
</dbReference>
<dbReference type="InterPro" id="IPR020568">
    <property type="entry name" value="Ribosomal_Su5_D2-typ_SF"/>
</dbReference>
<feature type="compositionally biased region" description="Basic residues" evidence="3">
    <location>
        <begin position="456"/>
        <end position="472"/>
    </location>
</feature>
<keyword evidence="2" id="KW-0227">DNA damage</keyword>
<dbReference type="Gene3D" id="3.30.1370.100">
    <property type="entry name" value="MutL, C-terminal domain, regulatory subdomain"/>
    <property type="match status" value="1"/>
</dbReference>
<dbReference type="GO" id="GO:0030983">
    <property type="term" value="F:mismatched DNA binding"/>
    <property type="evidence" value="ECO:0007669"/>
    <property type="project" value="InterPro"/>
</dbReference>
<dbReference type="InterPro" id="IPR042121">
    <property type="entry name" value="MutL_C_regsub"/>
</dbReference>
<dbReference type="OMA" id="MEESKHM"/>
<dbReference type="AlphaFoldDB" id="A0A0S4J5L7"/>
<name>A0A0S4J5L7_BODSA</name>
<dbReference type="InterPro" id="IPR042120">
    <property type="entry name" value="MutL_C_dimsub"/>
</dbReference>
<dbReference type="PANTHER" id="PTHR10073">
    <property type="entry name" value="DNA MISMATCH REPAIR PROTEIN MLH, PMS, MUTL"/>
    <property type="match status" value="1"/>
</dbReference>
<dbReference type="OrthoDB" id="10254304at2759"/>
<evidence type="ECO:0000259" key="4">
    <source>
        <dbReference type="SMART" id="SM00853"/>
    </source>
</evidence>
<feature type="region of interest" description="Disordered" evidence="3">
    <location>
        <begin position="441"/>
        <end position="478"/>
    </location>
</feature>
<evidence type="ECO:0000256" key="1">
    <source>
        <dbReference type="ARBA" id="ARBA00006082"/>
    </source>
</evidence>
<evidence type="ECO:0000313" key="7">
    <source>
        <dbReference type="Proteomes" id="UP000051952"/>
    </source>
</evidence>
<proteinExistence type="inferred from homology"/>
<organism evidence="6 7">
    <name type="scientific">Bodo saltans</name>
    <name type="common">Flagellated protozoan</name>
    <dbReference type="NCBI Taxonomy" id="75058"/>
    <lineage>
        <taxon>Eukaryota</taxon>
        <taxon>Discoba</taxon>
        <taxon>Euglenozoa</taxon>
        <taxon>Kinetoplastea</taxon>
        <taxon>Metakinetoplastina</taxon>
        <taxon>Eubodonida</taxon>
        <taxon>Bodonidae</taxon>
        <taxon>Bodo</taxon>
    </lineage>
</organism>
<feature type="compositionally biased region" description="Basic residues" evidence="3">
    <location>
        <begin position="1"/>
        <end position="12"/>
    </location>
</feature>
<dbReference type="GO" id="GO:0032389">
    <property type="term" value="C:MutLalpha complex"/>
    <property type="evidence" value="ECO:0007669"/>
    <property type="project" value="TreeGrafter"/>
</dbReference>
<accession>A0A0S4J5L7</accession>
<dbReference type="Pfam" id="PF08676">
    <property type="entry name" value="MutL_C"/>
    <property type="match status" value="1"/>
</dbReference>
<dbReference type="SMART" id="SM00853">
    <property type="entry name" value="MutL_C"/>
    <property type="match status" value="1"/>
</dbReference>
<feature type="region of interest" description="Disordered" evidence="3">
    <location>
        <begin position="333"/>
        <end position="400"/>
    </location>
</feature>
<evidence type="ECO:0000256" key="2">
    <source>
        <dbReference type="ARBA" id="ARBA00022763"/>
    </source>
</evidence>